<evidence type="ECO:0000313" key="9">
    <source>
        <dbReference type="EMBL" id="KKU09329.1"/>
    </source>
</evidence>
<keyword evidence="5" id="KW-0694">RNA-binding</keyword>
<evidence type="ECO:0000313" key="10">
    <source>
        <dbReference type="Proteomes" id="UP000034329"/>
    </source>
</evidence>
<evidence type="ECO:0000256" key="3">
    <source>
        <dbReference type="ARBA" id="ARBA00023274"/>
    </source>
</evidence>
<evidence type="ECO:0000259" key="8">
    <source>
        <dbReference type="Pfam" id="PF00673"/>
    </source>
</evidence>
<keyword evidence="2 5" id="KW-0689">Ribosomal protein</keyword>
<dbReference type="GO" id="GO:0019843">
    <property type="term" value="F:rRNA binding"/>
    <property type="evidence" value="ECO:0007669"/>
    <property type="project" value="UniProtKB-UniRule"/>
</dbReference>
<evidence type="ECO:0000259" key="7">
    <source>
        <dbReference type="Pfam" id="PF00281"/>
    </source>
</evidence>
<dbReference type="GO" id="GO:0003735">
    <property type="term" value="F:structural constituent of ribosome"/>
    <property type="evidence" value="ECO:0007669"/>
    <property type="project" value="InterPro"/>
</dbReference>
<dbReference type="InterPro" id="IPR031310">
    <property type="entry name" value="Ribosomal_uL5_N"/>
</dbReference>
<dbReference type="NCBIfam" id="NF000585">
    <property type="entry name" value="PRK00010.1"/>
    <property type="match status" value="1"/>
</dbReference>
<protein>
    <recommendedName>
        <fullName evidence="4 5">Large ribosomal subunit protein uL5</fullName>
    </recommendedName>
</protein>
<dbReference type="Proteomes" id="UP000034329">
    <property type="component" value="Unassembled WGS sequence"/>
</dbReference>
<dbReference type="EMBL" id="LCLA01000043">
    <property type="protein sequence ID" value="KKU09329.1"/>
    <property type="molecule type" value="Genomic_DNA"/>
</dbReference>
<proteinExistence type="inferred from homology"/>
<comment type="function">
    <text evidence="5">This is 1 of the proteins that bind and probably mediate the attachment of the 5S RNA into the large ribosomal subunit, where it forms part of the central protuberance. In the 70S ribosome it contacts protein S13 of the 30S subunit (bridge B1b), connecting the 2 subunits; this bridge is implicated in subunit movement. Contacts the P site tRNA; the 5S rRNA and some of its associated proteins might help stabilize positioning of ribosome-bound tRNAs.</text>
</comment>
<accession>A0A0G1MMB5</accession>
<organism evidence="9 10">
    <name type="scientific">Candidatus Woesebacteria bacterium GW2011_GWB1_45_5</name>
    <dbReference type="NCBI Taxonomy" id="1618581"/>
    <lineage>
        <taxon>Bacteria</taxon>
        <taxon>Candidatus Woeseibacteriota</taxon>
    </lineage>
</organism>
<dbReference type="GO" id="GO:0000049">
    <property type="term" value="F:tRNA binding"/>
    <property type="evidence" value="ECO:0007669"/>
    <property type="project" value="UniProtKB-UniRule"/>
</dbReference>
<comment type="similarity">
    <text evidence="1 5 6">Belongs to the universal ribosomal protein uL5 family.</text>
</comment>
<evidence type="ECO:0000256" key="4">
    <source>
        <dbReference type="ARBA" id="ARBA00035245"/>
    </source>
</evidence>
<dbReference type="PIRSF" id="PIRSF002161">
    <property type="entry name" value="Ribosomal_L5"/>
    <property type="match status" value="1"/>
</dbReference>
<name>A0A0G1MMB5_9BACT</name>
<dbReference type="PATRIC" id="fig|1618581.3.peg.658"/>
<evidence type="ECO:0000256" key="2">
    <source>
        <dbReference type="ARBA" id="ARBA00022980"/>
    </source>
</evidence>
<comment type="caution">
    <text evidence="9">The sequence shown here is derived from an EMBL/GenBank/DDBJ whole genome shotgun (WGS) entry which is preliminary data.</text>
</comment>
<dbReference type="Pfam" id="PF00281">
    <property type="entry name" value="Ribosomal_L5"/>
    <property type="match status" value="1"/>
</dbReference>
<dbReference type="GO" id="GO:0005840">
    <property type="term" value="C:ribosome"/>
    <property type="evidence" value="ECO:0007669"/>
    <property type="project" value="UniProtKB-KW"/>
</dbReference>
<feature type="domain" description="Large ribosomal subunit protein uL5 C-terminal" evidence="8">
    <location>
        <begin position="95"/>
        <end position="188"/>
    </location>
</feature>
<dbReference type="PANTHER" id="PTHR11994">
    <property type="entry name" value="60S RIBOSOMAL PROTEIN L11-RELATED"/>
    <property type="match status" value="1"/>
</dbReference>
<dbReference type="InterPro" id="IPR031309">
    <property type="entry name" value="Ribosomal_uL5_C"/>
</dbReference>
<sequence>MQKGDRYKINNIMNRLREKYEEVRESLANEFGIKNKLAVPGITKVVVNMGVGEAAKNQQTMDALKRDLAAITGQAPSTRNAKVSIASFSLRAGMPVGLAITLRGERMYSFLDRLFSIALPRLRDFRGVPLKSFDKLGNYTLGFAEHTVFPEVDPAKSANPHGLEITIVMGTGDMVKSRRLLDLMGMPFEKEEKEKI</sequence>
<keyword evidence="5" id="KW-0699">rRNA-binding</keyword>
<dbReference type="InterPro" id="IPR002132">
    <property type="entry name" value="Ribosomal_uL5"/>
</dbReference>
<dbReference type="GO" id="GO:0006412">
    <property type="term" value="P:translation"/>
    <property type="evidence" value="ECO:0007669"/>
    <property type="project" value="UniProtKB-UniRule"/>
</dbReference>
<dbReference type="Gene3D" id="3.30.1440.10">
    <property type="match status" value="1"/>
</dbReference>
<keyword evidence="5" id="KW-0820">tRNA-binding</keyword>
<dbReference type="Pfam" id="PF00673">
    <property type="entry name" value="Ribosomal_L5_C"/>
    <property type="match status" value="1"/>
</dbReference>
<dbReference type="FunFam" id="3.30.1440.10:FF:000001">
    <property type="entry name" value="50S ribosomal protein L5"/>
    <property type="match status" value="1"/>
</dbReference>
<dbReference type="GO" id="GO:1990904">
    <property type="term" value="C:ribonucleoprotein complex"/>
    <property type="evidence" value="ECO:0007669"/>
    <property type="project" value="UniProtKB-KW"/>
</dbReference>
<keyword evidence="3 5" id="KW-0687">Ribonucleoprotein</keyword>
<dbReference type="HAMAP" id="MF_01333_B">
    <property type="entry name" value="Ribosomal_uL5_B"/>
    <property type="match status" value="1"/>
</dbReference>
<reference evidence="9 10" key="1">
    <citation type="journal article" date="2015" name="Nature">
        <title>rRNA introns, odd ribosomes, and small enigmatic genomes across a large radiation of phyla.</title>
        <authorList>
            <person name="Brown C.T."/>
            <person name="Hug L.A."/>
            <person name="Thomas B.C."/>
            <person name="Sharon I."/>
            <person name="Castelle C.J."/>
            <person name="Singh A."/>
            <person name="Wilkins M.J."/>
            <person name="Williams K.H."/>
            <person name="Banfield J.F."/>
        </authorList>
    </citation>
    <scope>NUCLEOTIDE SEQUENCE [LARGE SCALE GENOMIC DNA]</scope>
</reference>
<evidence type="ECO:0000256" key="5">
    <source>
        <dbReference type="HAMAP-Rule" id="MF_01333"/>
    </source>
</evidence>
<feature type="domain" description="Large ribosomal subunit protein uL5 N-terminal" evidence="7">
    <location>
        <begin position="35"/>
        <end position="91"/>
    </location>
</feature>
<comment type="subunit">
    <text evidence="5">Part of the 50S ribosomal subunit; part of the 5S rRNA/L5/L18/L25 subcomplex. Contacts the 5S rRNA and the P site tRNA. Forms a bridge to the 30S subunit in the 70S ribosome.</text>
</comment>
<gene>
    <name evidence="5" type="primary">rplE</name>
    <name evidence="9" type="ORF">UX13_C0043G0010</name>
</gene>
<dbReference type="SUPFAM" id="SSF55282">
    <property type="entry name" value="RL5-like"/>
    <property type="match status" value="1"/>
</dbReference>
<evidence type="ECO:0000256" key="1">
    <source>
        <dbReference type="ARBA" id="ARBA00008553"/>
    </source>
</evidence>
<dbReference type="InterPro" id="IPR020930">
    <property type="entry name" value="Ribosomal_uL5_bac-type"/>
</dbReference>
<evidence type="ECO:0000256" key="6">
    <source>
        <dbReference type="RuleBase" id="RU003930"/>
    </source>
</evidence>
<dbReference type="AlphaFoldDB" id="A0A0G1MMB5"/>
<dbReference type="InterPro" id="IPR022803">
    <property type="entry name" value="Ribosomal_uL5_dom_sf"/>
</dbReference>